<evidence type="ECO:0000256" key="2">
    <source>
        <dbReference type="PROSITE-ProRule" id="PRU00335"/>
    </source>
</evidence>
<evidence type="ECO:0000259" key="3">
    <source>
        <dbReference type="PROSITE" id="PS50977"/>
    </source>
</evidence>
<keyword evidence="1 2" id="KW-0238">DNA-binding</keyword>
<accession>A0ABW0MKZ0</accession>
<dbReference type="Pfam" id="PF00440">
    <property type="entry name" value="TetR_N"/>
    <property type="match status" value="1"/>
</dbReference>
<organism evidence="4 5">
    <name type="scientific">Massilia suwonensis</name>
    <dbReference type="NCBI Taxonomy" id="648895"/>
    <lineage>
        <taxon>Bacteria</taxon>
        <taxon>Pseudomonadati</taxon>
        <taxon>Pseudomonadota</taxon>
        <taxon>Betaproteobacteria</taxon>
        <taxon>Burkholderiales</taxon>
        <taxon>Oxalobacteraceae</taxon>
        <taxon>Telluria group</taxon>
        <taxon>Massilia</taxon>
    </lineage>
</organism>
<evidence type="ECO:0000313" key="4">
    <source>
        <dbReference type="EMBL" id="MFC5478563.1"/>
    </source>
</evidence>
<feature type="domain" description="HTH tetR-type" evidence="3">
    <location>
        <begin position="20"/>
        <end position="80"/>
    </location>
</feature>
<name>A0ABW0MKZ0_9BURK</name>
<dbReference type="RefSeq" id="WP_379754485.1">
    <property type="nucleotide sequence ID" value="NZ_JBHSMR010000013.1"/>
</dbReference>
<dbReference type="InterPro" id="IPR009057">
    <property type="entry name" value="Homeodomain-like_sf"/>
</dbReference>
<proteinExistence type="predicted"/>
<keyword evidence="5" id="KW-1185">Reference proteome</keyword>
<reference evidence="5" key="1">
    <citation type="journal article" date="2019" name="Int. J. Syst. Evol. Microbiol.">
        <title>The Global Catalogue of Microorganisms (GCM) 10K type strain sequencing project: providing services to taxonomists for standard genome sequencing and annotation.</title>
        <authorList>
            <consortium name="The Broad Institute Genomics Platform"/>
            <consortium name="The Broad Institute Genome Sequencing Center for Infectious Disease"/>
            <person name="Wu L."/>
            <person name="Ma J."/>
        </authorList>
    </citation>
    <scope>NUCLEOTIDE SEQUENCE [LARGE SCALE GENOMIC DNA]</scope>
    <source>
        <strain evidence="5">CCUG 43111</strain>
    </source>
</reference>
<comment type="caution">
    <text evidence="4">The sequence shown here is derived from an EMBL/GenBank/DDBJ whole genome shotgun (WGS) entry which is preliminary data.</text>
</comment>
<dbReference type="InterPro" id="IPR001647">
    <property type="entry name" value="HTH_TetR"/>
</dbReference>
<dbReference type="Gene3D" id="1.10.357.10">
    <property type="entry name" value="Tetracycline Repressor, domain 2"/>
    <property type="match status" value="1"/>
</dbReference>
<sequence>MTVESTSRAYRGVSTEQRRAERRARLIAAAIAVYGERGYRHATVKAVCEAAGLTERYFYESFENSEALLVTSFNAVTYAVFGEITAAAQAAGRGRVAKARAMLDAYFGALQRSPASARVYLVEIRGVSREVDKAFDAALRAIGAEVARQIAPAGSESDELLQAGVVGGVMHIALRWIDAGYQPPLPQVTDAALRLGMVLAHTGARTARPARSTAA</sequence>
<dbReference type="Proteomes" id="UP001596101">
    <property type="component" value="Unassembled WGS sequence"/>
</dbReference>
<evidence type="ECO:0000256" key="1">
    <source>
        <dbReference type="ARBA" id="ARBA00023125"/>
    </source>
</evidence>
<protein>
    <submittedName>
        <fullName evidence="4">TetR/AcrR family transcriptional regulator</fullName>
    </submittedName>
</protein>
<dbReference type="InterPro" id="IPR050109">
    <property type="entry name" value="HTH-type_TetR-like_transc_reg"/>
</dbReference>
<dbReference type="PANTHER" id="PTHR30055">
    <property type="entry name" value="HTH-TYPE TRANSCRIPTIONAL REGULATOR RUTR"/>
    <property type="match status" value="1"/>
</dbReference>
<dbReference type="PRINTS" id="PR00455">
    <property type="entry name" value="HTHTETR"/>
</dbReference>
<dbReference type="PANTHER" id="PTHR30055:SF226">
    <property type="entry name" value="HTH-TYPE TRANSCRIPTIONAL REGULATOR PKSA"/>
    <property type="match status" value="1"/>
</dbReference>
<feature type="DNA-binding region" description="H-T-H motif" evidence="2">
    <location>
        <begin position="43"/>
        <end position="62"/>
    </location>
</feature>
<dbReference type="EMBL" id="JBHSMR010000013">
    <property type="protein sequence ID" value="MFC5478563.1"/>
    <property type="molecule type" value="Genomic_DNA"/>
</dbReference>
<dbReference type="PROSITE" id="PS50977">
    <property type="entry name" value="HTH_TETR_2"/>
    <property type="match status" value="1"/>
</dbReference>
<dbReference type="SUPFAM" id="SSF46689">
    <property type="entry name" value="Homeodomain-like"/>
    <property type="match status" value="1"/>
</dbReference>
<gene>
    <name evidence="4" type="ORF">ACFPQ5_10210</name>
</gene>
<evidence type="ECO:0000313" key="5">
    <source>
        <dbReference type="Proteomes" id="UP001596101"/>
    </source>
</evidence>